<dbReference type="RefSeq" id="WP_344679127.1">
    <property type="nucleotide sequence ID" value="NZ_BAAAUX010000011.1"/>
</dbReference>
<dbReference type="EMBL" id="BAAAUX010000011">
    <property type="protein sequence ID" value="GAA2784924.1"/>
    <property type="molecule type" value="Genomic_DNA"/>
</dbReference>
<proteinExistence type="predicted"/>
<evidence type="ECO:0000313" key="1">
    <source>
        <dbReference type="EMBL" id="GAA2784924.1"/>
    </source>
</evidence>
<gene>
    <name evidence="1" type="ORF">GCM10010470_18750</name>
</gene>
<comment type="caution">
    <text evidence="1">The sequence shown here is derived from an EMBL/GenBank/DDBJ whole genome shotgun (WGS) entry which is preliminary data.</text>
</comment>
<evidence type="ECO:0000313" key="2">
    <source>
        <dbReference type="Proteomes" id="UP001500979"/>
    </source>
</evidence>
<dbReference type="Proteomes" id="UP001500979">
    <property type="component" value="Unassembled WGS sequence"/>
</dbReference>
<organism evidence="1 2">
    <name type="scientific">Saccharopolyspora taberi</name>
    <dbReference type="NCBI Taxonomy" id="60895"/>
    <lineage>
        <taxon>Bacteria</taxon>
        <taxon>Bacillati</taxon>
        <taxon>Actinomycetota</taxon>
        <taxon>Actinomycetes</taxon>
        <taxon>Pseudonocardiales</taxon>
        <taxon>Pseudonocardiaceae</taxon>
        <taxon>Saccharopolyspora</taxon>
    </lineage>
</organism>
<evidence type="ECO:0008006" key="3">
    <source>
        <dbReference type="Google" id="ProtNLM"/>
    </source>
</evidence>
<keyword evidence="2" id="KW-1185">Reference proteome</keyword>
<name>A0ABN3V9G3_9PSEU</name>
<reference evidence="1 2" key="1">
    <citation type="journal article" date="2019" name="Int. J. Syst. Evol. Microbiol.">
        <title>The Global Catalogue of Microorganisms (GCM) 10K type strain sequencing project: providing services to taxonomists for standard genome sequencing and annotation.</title>
        <authorList>
            <consortium name="The Broad Institute Genomics Platform"/>
            <consortium name="The Broad Institute Genome Sequencing Center for Infectious Disease"/>
            <person name="Wu L."/>
            <person name="Ma J."/>
        </authorList>
    </citation>
    <scope>NUCLEOTIDE SEQUENCE [LARGE SCALE GENOMIC DNA]</scope>
    <source>
        <strain evidence="1 2">JCM 9383</strain>
    </source>
</reference>
<protein>
    <recommendedName>
        <fullName evidence="3">ESX-1 secretion-associated protein</fullName>
    </recommendedName>
</protein>
<sequence length="88" mass="8774">MGGFENVPGEMDILTQTLETGAAGLDGIGPAPVANAGESIGVLADAVARLARASAGVSGGLHHAAEDVRAAKSEYLRADDTGADNMPR</sequence>
<accession>A0ABN3V9G3</accession>